<dbReference type="EnsemblPlants" id="AET5Gv20021200.16">
    <property type="protein sequence ID" value="AET5Gv20021200.16"/>
    <property type="gene ID" value="AET5Gv20021200"/>
</dbReference>
<dbReference type="Proteomes" id="UP000015105">
    <property type="component" value="Chromosome 5D"/>
</dbReference>
<reference evidence="1" key="4">
    <citation type="submission" date="2019-03" db="UniProtKB">
        <authorList>
            <consortium name="EnsemblPlants"/>
        </authorList>
    </citation>
    <scope>IDENTIFICATION</scope>
</reference>
<accession>A0A453JGB1</accession>
<organism evidence="1 2">
    <name type="scientific">Aegilops tauschii subsp. strangulata</name>
    <name type="common">Goatgrass</name>
    <dbReference type="NCBI Taxonomy" id="200361"/>
    <lineage>
        <taxon>Eukaryota</taxon>
        <taxon>Viridiplantae</taxon>
        <taxon>Streptophyta</taxon>
        <taxon>Embryophyta</taxon>
        <taxon>Tracheophyta</taxon>
        <taxon>Spermatophyta</taxon>
        <taxon>Magnoliopsida</taxon>
        <taxon>Liliopsida</taxon>
        <taxon>Poales</taxon>
        <taxon>Poaceae</taxon>
        <taxon>BOP clade</taxon>
        <taxon>Pooideae</taxon>
        <taxon>Triticodae</taxon>
        <taxon>Triticeae</taxon>
        <taxon>Triticinae</taxon>
        <taxon>Aegilops</taxon>
    </lineage>
</organism>
<keyword evidence="2" id="KW-1185">Reference proteome</keyword>
<proteinExistence type="predicted"/>
<reference evidence="1" key="5">
    <citation type="journal article" date="2021" name="G3 (Bethesda)">
        <title>Aegilops tauschii genome assembly Aet v5.0 features greater sequence contiguity and improved annotation.</title>
        <authorList>
            <person name="Wang L."/>
            <person name="Zhu T."/>
            <person name="Rodriguez J.C."/>
            <person name="Deal K.R."/>
            <person name="Dubcovsky J."/>
            <person name="McGuire P.E."/>
            <person name="Lux T."/>
            <person name="Spannagl M."/>
            <person name="Mayer K.F.X."/>
            <person name="Baldrich P."/>
            <person name="Meyers B.C."/>
            <person name="Huo N."/>
            <person name="Gu Y.Q."/>
            <person name="Zhou H."/>
            <person name="Devos K.M."/>
            <person name="Bennetzen J.L."/>
            <person name="Unver T."/>
            <person name="Budak H."/>
            <person name="Gulick P.J."/>
            <person name="Galiba G."/>
            <person name="Kalapos B."/>
            <person name="Nelson D.R."/>
            <person name="Li P."/>
            <person name="You F.M."/>
            <person name="Luo M.C."/>
            <person name="Dvorak J."/>
        </authorList>
    </citation>
    <scope>NUCLEOTIDE SEQUENCE [LARGE SCALE GENOMIC DNA]</scope>
    <source>
        <strain evidence="1">cv. AL8/78</strain>
    </source>
</reference>
<dbReference type="Gramene" id="AET5Gv20021200.16">
    <property type="protein sequence ID" value="AET5Gv20021200.16"/>
    <property type="gene ID" value="AET5Gv20021200"/>
</dbReference>
<dbReference type="AlphaFoldDB" id="A0A453JGB1"/>
<evidence type="ECO:0000313" key="1">
    <source>
        <dbReference type="EnsemblPlants" id="AET5Gv20021200.16"/>
    </source>
</evidence>
<evidence type="ECO:0000313" key="2">
    <source>
        <dbReference type="Proteomes" id="UP000015105"/>
    </source>
</evidence>
<reference evidence="2" key="2">
    <citation type="journal article" date="2017" name="Nat. Plants">
        <title>The Aegilops tauschii genome reveals multiple impacts of transposons.</title>
        <authorList>
            <person name="Zhao G."/>
            <person name="Zou C."/>
            <person name="Li K."/>
            <person name="Wang K."/>
            <person name="Li T."/>
            <person name="Gao L."/>
            <person name="Zhang X."/>
            <person name="Wang H."/>
            <person name="Yang Z."/>
            <person name="Liu X."/>
            <person name="Jiang W."/>
            <person name="Mao L."/>
            <person name="Kong X."/>
            <person name="Jiao Y."/>
            <person name="Jia J."/>
        </authorList>
    </citation>
    <scope>NUCLEOTIDE SEQUENCE [LARGE SCALE GENOMIC DNA]</scope>
    <source>
        <strain evidence="2">cv. AL8/78</strain>
    </source>
</reference>
<protein>
    <submittedName>
        <fullName evidence="1">Uncharacterized protein</fullName>
    </submittedName>
</protein>
<sequence>MGMQEEQRVPPPQARTVIDEVCPDVLRSAVMNVPGFPAEALRVALSHLENTYQVSAYLRMQEEQRVLWLRSFLAKGTE</sequence>
<name>A0A453JGB1_AEGTS</name>
<reference evidence="1" key="3">
    <citation type="journal article" date="2017" name="Nature">
        <title>Genome sequence of the progenitor of the wheat D genome Aegilops tauschii.</title>
        <authorList>
            <person name="Luo M.C."/>
            <person name="Gu Y.Q."/>
            <person name="Puiu D."/>
            <person name="Wang H."/>
            <person name="Twardziok S.O."/>
            <person name="Deal K.R."/>
            <person name="Huo N."/>
            <person name="Zhu T."/>
            <person name="Wang L."/>
            <person name="Wang Y."/>
            <person name="McGuire P.E."/>
            <person name="Liu S."/>
            <person name="Long H."/>
            <person name="Ramasamy R.K."/>
            <person name="Rodriguez J.C."/>
            <person name="Van S.L."/>
            <person name="Yuan L."/>
            <person name="Wang Z."/>
            <person name="Xia Z."/>
            <person name="Xiao L."/>
            <person name="Anderson O.D."/>
            <person name="Ouyang S."/>
            <person name="Liang Y."/>
            <person name="Zimin A.V."/>
            <person name="Pertea G."/>
            <person name="Qi P."/>
            <person name="Bennetzen J.L."/>
            <person name="Dai X."/>
            <person name="Dawson M.W."/>
            <person name="Muller H.G."/>
            <person name="Kugler K."/>
            <person name="Rivarola-Duarte L."/>
            <person name="Spannagl M."/>
            <person name="Mayer K.F.X."/>
            <person name="Lu F.H."/>
            <person name="Bevan M.W."/>
            <person name="Leroy P."/>
            <person name="Li P."/>
            <person name="You F.M."/>
            <person name="Sun Q."/>
            <person name="Liu Z."/>
            <person name="Lyons E."/>
            <person name="Wicker T."/>
            <person name="Salzberg S.L."/>
            <person name="Devos K.M."/>
            <person name="Dvorak J."/>
        </authorList>
    </citation>
    <scope>NUCLEOTIDE SEQUENCE [LARGE SCALE GENOMIC DNA]</scope>
    <source>
        <strain evidence="1">cv. AL8/78</strain>
    </source>
</reference>
<reference evidence="2" key="1">
    <citation type="journal article" date="2014" name="Science">
        <title>Ancient hybridizations among the ancestral genomes of bread wheat.</title>
        <authorList>
            <consortium name="International Wheat Genome Sequencing Consortium,"/>
            <person name="Marcussen T."/>
            <person name="Sandve S.R."/>
            <person name="Heier L."/>
            <person name="Spannagl M."/>
            <person name="Pfeifer M."/>
            <person name="Jakobsen K.S."/>
            <person name="Wulff B.B."/>
            <person name="Steuernagel B."/>
            <person name="Mayer K.F."/>
            <person name="Olsen O.A."/>
        </authorList>
    </citation>
    <scope>NUCLEOTIDE SEQUENCE [LARGE SCALE GENOMIC DNA]</scope>
    <source>
        <strain evidence="2">cv. AL8/78</strain>
    </source>
</reference>